<organism evidence="2 3">
    <name type="scientific">Hymenobacter jeollabukensis</name>
    <dbReference type="NCBI Taxonomy" id="2025313"/>
    <lineage>
        <taxon>Bacteria</taxon>
        <taxon>Pseudomonadati</taxon>
        <taxon>Bacteroidota</taxon>
        <taxon>Cytophagia</taxon>
        <taxon>Cytophagales</taxon>
        <taxon>Hymenobacteraceae</taxon>
        <taxon>Hymenobacter</taxon>
    </lineage>
</organism>
<dbReference type="Proteomes" id="UP000305517">
    <property type="component" value="Unassembled WGS sequence"/>
</dbReference>
<feature type="region of interest" description="Disordered" evidence="1">
    <location>
        <begin position="23"/>
        <end position="43"/>
    </location>
</feature>
<accession>A0A5R8WUG8</accession>
<sequence>MLRTIRVSIVLLGVLAACQSDPKTSRLPAATGPAAPATGTDRAAPAAWTGAVDSLAAGQLPPLEKLPGKLLEARRWTDVAGENLLVVYRTAPAAERTTKYTDEESYVELFVRQYVRAPGGPYRELWRLQDAVRNCPFDMGLGLLPGSTRVTDLDRDGTTETTLVYKLTCRSDVSPSQMKLIMHEGKAKYALRGFMVVPDSLPAAQLVPANACCMDTISQAQFDAPNGYQLQAGRYYNEKDFRKAPRAFLGFARGQWRRWVPRDLEPGTDDGDE</sequence>
<evidence type="ECO:0000313" key="2">
    <source>
        <dbReference type="EMBL" id="TLM95410.1"/>
    </source>
</evidence>
<proteinExistence type="predicted"/>
<dbReference type="EMBL" id="VAJM01000002">
    <property type="protein sequence ID" value="TLM95410.1"/>
    <property type="molecule type" value="Genomic_DNA"/>
</dbReference>
<evidence type="ECO:0008006" key="4">
    <source>
        <dbReference type="Google" id="ProtNLM"/>
    </source>
</evidence>
<dbReference type="AlphaFoldDB" id="A0A5R8WUG8"/>
<evidence type="ECO:0000313" key="3">
    <source>
        <dbReference type="Proteomes" id="UP000305517"/>
    </source>
</evidence>
<dbReference type="InterPro" id="IPR058148">
    <property type="entry name" value="M949_RS01915-like_dom"/>
</dbReference>
<gene>
    <name evidence="2" type="ORF">FDY95_06370</name>
</gene>
<name>A0A5R8WUG8_9BACT</name>
<dbReference type="PROSITE" id="PS51257">
    <property type="entry name" value="PROKAR_LIPOPROTEIN"/>
    <property type="match status" value="1"/>
</dbReference>
<protein>
    <recommendedName>
        <fullName evidence="4">Lipoprotein</fullName>
    </recommendedName>
</protein>
<reference evidence="2 3" key="1">
    <citation type="submission" date="2019-05" db="EMBL/GenBank/DDBJ databases">
        <title>Hymenobacter edaphi sp. nov., isolated from abandoned arsenic-contaminated farmland soil.</title>
        <authorList>
            <person name="Nie L."/>
        </authorList>
    </citation>
    <scope>NUCLEOTIDE SEQUENCE [LARGE SCALE GENOMIC DNA]</scope>
    <source>
        <strain evidence="2 3">1-3-3-8</strain>
    </source>
</reference>
<feature type="compositionally biased region" description="Low complexity" evidence="1">
    <location>
        <begin position="28"/>
        <end position="43"/>
    </location>
</feature>
<evidence type="ECO:0000256" key="1">
    <source>
        <dbReference type="SAM" id="MobiDB-lite"/>
    </source>
</evidence>
<comment type="caution">
    <text evidence="2">The sequence shown here is derived from an EMBL/GenBank/DDBJ whole genome shotgun (WGS) entry which is preliminary data.</text>
</comment>
<keyword evidence="3" id="KW-1185">Reference proteome</keyword>
<dbReference type="NCBIfam" id="NF046077">
    <property type="entry name" value="LPS_M949_RS01915"/>
    <property type="match status" value="1"/>
</dbReference>
<dbReference type="RefSeq" id="WP_138075907.1">
    <property type="nucleotide sequence ID" value="NZ_VAJM01000002.1"/>
</dbReference>
<dbReference type="OrthoDB" id="8585774at2"/>